<organism evidence="2 3">
    <name type="scientific">Brevundimonas vesicularis</name>
    <name type="common">Pseudomonas vesicularis</name>
    <dbReference type="NCBI Taxonomy" id="41276"/>
    <lineage>
        <taxon>Bacteria</taxon>
        <taxon>Pseudomonadati</taxon>
        <taxon>Pseudomonadota</taxon>
        <taxon>Alphaproteobacteria</taxon>
        <taxon>Caulobacterales</taxon>
        <taxon>Caulobacteraceae</taxon>
        <taxon>Brevundimonas</taxon>
    </lineage>
</organism>
<dbReference type="PROSITE" id="PS50943">
    <property type="entry name" value="HTH_CROC1"/>
    <property type="match status" value="1"/>
</dbReference>
<evidence type="ECO:0000259" key="1">
    <source>
        <dbReference type="PROSITE" id="PS50943"/>
    </source>
</evidence>
<keyword evidence="3" id="KW-1185">Reference proteome</keyword>
<name>A0ABU4KTM1_BREVE</name>
<dbReference type="Pfam" id="PF01381">
    <property type="entry name" value="HTH_3"/>
    <property type="match status" value="1"/>
</dbReference>
<dbReference type="Gene3D" id="1.10.260.40">
    <property type="entry name" value="lambda repressor-like DNA-binding domains"/>
    <property type="match status" value="1"/>
</dbReference>
<dbReference type="InterPro" id="IPR001387">
    <property type="entry name" value="Cro/C1-type_HTH"/>
</dbReference>
<feature type="domain" description="HTH cro/C1-type" evidence="1">
    <location>
        <begin position="3"/>
        <end position="48"/>
    </location>
</feature>
<protein>
    <submittedName>
        <fullName evidence="2">Helix-turn-helix domain-containing protein</fullName>
    </submittedName>
</protein>
<sequence>MRYTQVQLADAVGVTFQQIQKYERGTNRIAASRLWQMADFLNTDINFFFDGVAMTEKLHTAPKRTATRSSAEIARRATDLSARHQKLVLDLMEQLCQVPTETTS</sequence>
<proteinExistence type="predicted"/>
<reference evidence="2 3" key="1">
    <citation type="journal article" date="2023" name="FEMS Microbes">
        <title>Whole genomes of deep-sea sponge-associated bacteria exhibit high novel natural product potential.</title>
        <authorList>
            <person name="Hesketh-Best P.J."/>
            <person name="January G.G."/>
            <person name="Koch M.J."/>
            <person name="Warburton P.J."/>
            <person name="Howell K.L."/>
            <person name="Upton M."/>
        </authorList>
    </citation>
    <scope>NUCLEOTIDE SEQUENCE [LARGE SCALE GENOMIC DNA]</scope>
    <source>
        <strain evidence="2 3">PC206-O</strain>
    </source>
</reference>
<comment type="caution">
    <text evidence="2">The sequence shown here is derived from an EMBL/GenBank/DDBJ whole genome shotgun (WGS) entry which is preliminary data.</text>
</comment>
<gene>
    <name evidence="2" type="ORF">NJD11_14510</name>
</gene>
<accession>A0ABU4KTM1</accession>
<dbReference type="Proteomes" id="UP001272940">
    <property type="component" value="Unassembled WGS sequence"/>
</dbReference>
<evidence type="ECO:0000313" key="3">
    <source>
        <dbReference type="Proteomes" id="UP001272940"/>
    </source>
</evidence>
<dbReference type="CDD" id="cd00093">
    <property type="entry name" value="HTH_XRE"/>
    <property type="match status" value="1"/>
</dbReference>
<dbReference type="SMART" id="SM00530">
    <property type="entry name" value="HTH_XRE"/>
    <property type="match status" value="1"/>
</dbReference>
<dbReference type="SUPFAM" id="SSF47413">
    <property type="entry name" value="lambda repressor-like DNA-binding domains"/>
    <property type="match status" value="1"/>
</dbReference>
<dbReference type="InterPro" id="IPR010982">
    <property type="entry name" value="Lambda_DNA-bd_dom_sf"/>
</dbReference>
<dbReference type="EMBL" id="JAMYEC010000011">
    <property type="protein sequence ID" value="MDX2336149.1"/>
    <property type="molecule type" value="Genomic_DNA"/>
</dbReference>
<evidence type="ECO:0000313" key="2">
    <source>
        <dbReference type="EMBL" id="MDX2336149.1"/>
    </source>
</evidence>